<evidence type="ECO:0000313" key="3">
    <source>
        <dbReference type="Proteomes" id="UP000380867"/>
    </source>
</evidence>
<name>A0A5M4FAJ9_9ACTN</name>
<keyword evidence="1" id="KW-0472">Membrane</keyword>
<sequence>MTEQRLRPDDAEIAAMVAGVRPVVLRHAASRRWWRRLSRPAVLASVAGAVAVGGMAYAAVERTTGSAPETHTGDSVLSIGKPGPKDNWLNVSVTYRCAPGESFELRDAKKEIFSRDCGTESSSEGDDGRRGMLKSIPVDEVNGTRLVMTSDFSHDYRLTATFGPRAAMAQANVLPPTGPDGKPAWDIPDYTVNEYGLTVGAPRVSTPESAYPDLYPVQFEGREAYILKKDMLGEVAGNPTEAVRQMKERRRLGLIDAKGNVYQFVYAADGKTRLGKVLIGTVHEG</sequence>
<feature type="transmembrane region" description="Helical" evidence="1">
    <location>
        <begin position="41"/>
        <end position="60"/>
    </location>
</feature>
<protein>
    <submittedName>
        <fullName evidence="2">Uncharacterized protein</fullName>
    </submittedName>
</protein>
<reference evidence="2" key="1">
    <citation type="submission" date="2019-09" db="EMBL/GenBank/DDBJ databases">
        <authorList>
            <person name="Li J."/>
        </authorList>
    </citation>
    <scope>NUCLEOTIDE SEQUENCE [LARGE SCALE GENOMIC DNA]</scope>
    <source>
        <strain evidence="2">JCM 14732</strain>
    </source>
</reference>
<keyword evidence="1" id="KW-1133">Transmembrane helix</keyword>
<evidence type="ECO:0000313" key="2">
    <source>
        <dbReference type="EMBL" id="KAA1395416.1"/>
    </source>
</evidence>
<gene>
    <name evidence="2" type="ORF">ESP70_014765</name>
</gene>
<evidence type="ECO:0000256" key="1">
    <source>
        <dbReference type="SAM" id="Phobius"/>
    </source>
</evidence>
<keyword evidence="3" id="KW-1185">Reference proteome</keyword>
<comment type="caution">
    <text evidence="2">The sequence shown here is derived from an EMBL/GenBank/DDBJ whole genome shotgun (WGS) entry which is preliminary data.</text>
</comment>
<dbReference type="EMBL" id="SDPQ02000003">
    <property type="protein sequence ID" value="KAA1395416.1"/>
    <property type="molecule type" value="Genomic_DNA"/>
</dbReference>
<proteinExistence type="predicted"/>
<dbReference type="RefSeq" id="WP_149690081.1">
    <property type="nucleotide sequence ID" value="NZ_SDPQ02000003.1"/>
</dbReference>
<dbReference type="Proteomes" id="UP000380867">
    <property type="component" value="Unassembled WGS sequence"/>
</dbReference>
<keyword evidence="1" id="KW-0812">Transmembrane</keyword>
<organism evidence="2 3">
    <name type="scientific">Aeromicrobium ginsengisoli</name>
    <dbReference type="NCBI Taxonomy" id="363867"/>
    <lineage>
        <taxon>Bacteria</taxon>
        <taxon>Bacillati</taxon>
        <taxon>Actinomycetota</taxon>
        <taxon>Actinomycetes</taxon>
        <taxon>Propionibacteriales</taxon>
        <taxon>Nocardioidaceae</taxon>
        <taxon>Aeromicrobium</taxon>
    </lineage>
</organism>
<dbReference type="OrthoDB" id="2656948at2"/>
<dbReference type="AlphaFoldDB" id="A0A5M4FAJ9"/>
<accession>A0A5M4FAJ9</accession>